<dbReference type="InterPro" id="IPR000843">
    <property type="entry name" value="HTH_LacI"/>
</dbReference>
<dbReference type="InterPro" id="IPR010982">
    <property type="entry name" value="Lambda_DNA-bd_dom_sf"/>
</dbReference>
<evidence type="ECO:0000313" key="5">
    <source>
        <dbReference type="EMBL" id="MBA4495347.1"/>
    </source>
</evidence>
<dbReference type="CDD" id="cd06284">
    <property type="entry name" value="PBP1_LacI-like"/>
    <property type="match status" value="1"/>
</dbReference>
<evidence type="ECO:0000259" key="4">
    <source>
        <dbReference type="PROSITE" id="PS50932"/>
    </source>
</evidence>
<dbReference type="Proteomes" id="UP000535491">
    <property type="component" value="Unassembled WGS sequence"/>
</dbReference>
<keyword evidence="6" id="KW-1185">Reference proteome</keyword>
<keyword evidence="2 5" id="KW-0238">DNA-binding</keyword>
<evidence type="ECO:0000256" key="1">
    <source>
        <dbReference type="ARBA" id="ARBA00023015"/>
    </source>
</evidence>
<evidence type="ECO:0000256" key="2">
    <source>
        <dbReference type="ARBA" id="ARBA00023125"/>
    </source>
</evidence>
<dbReference type="InterPro" id="IPR046335">
    <property type="entry name" value="LacI/GalR-like_sensor"/>
</dbReference>
<dbReference type="EMBL" id="JACEIQ010000014">
    <property type="protein sequence ID" value="MBA4495347.1"/>
    <property type="molecule type" value="Genomic_DNA"/>
</dbReference>
<proteinExistence type="predicted"/>
<dbReference type="SUPFAM" id="SSF53822">
    <property type="entry name" value="Periplasmic binding protein-like I"/>
    <property type="match status" value="1"/>
</dbReference>
<dbReference type="Gene3D" id="1.10.260.40">
    <property type="entry name" value="lambda repressor-like DNA-binding domains"/>
    <property type="match status" value="1"/>
</dbReference>
<dbReference type="CDD" id="cd01392">
    <property type="entry name" value="HTH_LacI"/>
    <property type="match status" value="1"/>
</dbReference>
<dbReference type="RefSeq" id="WP_181752695.1">
    <property type="nucleotide sequence ID" value="NZ_JACEIQ010000014.1"/>
</dbReference>
<dbReference type="GO" id="GO:0000976">
    <property type="term" value="F:transcription cis-regulatory region binding"/>
    <property type="evidence" value="ECO:0007669"/>
    <property type="project" value="TreeGrafter"/>
</dbReference>
<accession>A0A7W2A9M5</accession>
<dbReference type="PANTHER" id="PTHR30146:SF109">
    <property type="entry name" value="HTH-TYPE TRANSCRIPTIONAL REGULATOR GALS"/>
    <property type="match status" value="1"/>
</dbReference>
<dbReference type="InterPro" id="IPR028082">
    <property type="entry name" value="Peripla_BP_I"/>
</dbReference>
<dbReference type="AlphaFoldDB" id="A0A7W2A9M5"/>
<keyword evidence="1" id="KW-0805">Transcription regulation</keyword>
<dbReference type="Gene3D" id="3.40.50.2300">
    <property type="match status" value="2"/>
</dbReference>
<dbReference type="SMART" id="SM00354">
    <property type="entry name" value="HTH_LACI"/>
    <property type="match status" value="1"/>
</dbReference>
<gene>
    <name evidence="5" type="ORF">H1191_13635</name>
</gene>
<protein>
    <submittedName>
        <fullName evidence="5">LacI family DNA-binding transcriptional regulator</fullName>
    </submittedName>
</protein>
<feature type="domain" description="HTH lacI-type" evidence="4">
    <location>
        <begin position="2"/>
        <end position="56"/>
    </location>
</feature>
<dbReference type="SUPFAM" id="SSF47413">
    <property type="entry name" value="lambda repressor-like DNA-binding domains"/>
    <property type="match status" value="1"/>
</dbReference>
<dbReference type="GO" id="GO:0003700">
    <property type="term" value="F:DNA-binding transcription factor activity"/>
    <property type="evidence" value="ECO:0007669"/>
    <property type="project" value="TreeGrafter"/>
</dbReference>
<comment type="caution">
    <text evidence="5">The sequence shown here is derived from an EMBL/GenBank/DDBJ whole genome shotgun (WGS) entry which is preliminary data.</text>
</comment>
<dbReference type="PROSITE" id="PS50932">
    <property type="entry name" value="HTH_LACI_2"/>
    <property type="match status" value="1"/>
</dbReference>
<dbReference type="PROSITE" id="PS00356">
    <property type="entry name" value="HTH_LACI_1"/>
    <property type="match status" value="1"/>
</dbReference>
<evidence type="ECO:0000313" key="6">
    <source>
        <dbReference type="Proteomes" id="UP000535491"/>
    </source>
</evidence>
<dbReference type="Pfam" id="PF13377">
    <property type="entry name" value="Peripla_BP_3"/>
    <property type="match status" value="1"/>
</dbReference>
<evidence type="ECO:0000256" key="3">
    <source>
        <dbReference type="ARBA" id="ARBA00023163"/>
    </source>
</evidence>
<sequence>MAKMIDVAKLAGVSVATVSRVLAGSGKVSKNTKEKVERAMKELNYKPNKLARNLRKLESKTIVVVIPDISNPFFTDVIRGIQQVAQQHDYYVLLGDTGNDVKAELDFIDLIKERAADGVILVTARTSPEKILEIAQEVPLVVACEYIKGAHLSMVTIDNVSSSQKVVDHLVSLGHRRIGFISGPLNVIISRDRLKGYVSGLKKHGLEQDSSLIQEGDFTISSGFESANRLLDLAEPPTAVFASNDEMAIGTIKAIKNRGFQVPGDIAVVGFDDIQIATVIEPALTTVSQPKFEIGRCTMEILLELIQNPSTRQEHVVLPEHLVIRESCGYPLVR</sequence>
<name>A0A7W2A9M5_9BACL</name>
<dbReference type="Pfam" id="PF00356">
    <property type="entry name" value="LacI"/>
    <property type="match status" value="1"/>
</dbReference>
<keyword evidence="3" id="KW-0804">Transcription</keyword>
<organism evidence="5 6">
    <name type="scientific">Paenactinomyces guangxiensis</name>
    <dbReference type="NCBI Taxonomy" id="1490290"/>
    <lineage>
        <taxon>Bacteria</taxon>
        <taxon>Bacillati</taxon>
        <taxon>Bacillota</taxon>
        <taxon>Bacilli</taxon>
        <taxon>Bacillales</taxon>
        <taxon>Thermoactinomycetaceae</taxon>
        <taxon>Paenactinomyces</taxon>
    </lineage>
</organism>
<reference evidence="5 6" key="1">
    <citation type="submission" date="2020-07" db="EMBL/GenBank/DDBJ databases">
        <authorList>
            <person name="Feng H."/>
        </authorList>
    </citation>
    <scope>NUCLEOTIDE SEQUENCE [LARGE SCALE GENOMIC DNA]</scope>
    <source>
        <strain evidence="6">s-10</strain>
    </source>
</reference>
<dbReference type="PANTHER" id="PTHR30146">
    <property type="entry name" value="LACI-RELATED TRANSCRIPTIONAL REPRESSOR"/>
    <property type="match status" value="1"/>
</dbReference>